<keyword evidence="1" id="KW-1133">Transmembrane helix</keyword>
<evidence type="ECO:0000256" key="1">
    <source>
        <dbReference type="SAM" id="Phobius"/>
    </source>
</evidence>
<gene>
    <name evidence="2" type="ORF">Afe05nite_76290</name>
</gene>
<name>A0A919JAP9_9ACTN</name>
<organism evidence="2 3">
    <name type="scientific">Paractinoplanes ferrugineus</name>
    <dbReference type="NCBI Taxonomy" id="113564"/>
    <lineage>
        <taxon>Bacteria</taxon>
        <taxon>Bacillati</taxon>
        <taxon>Actinomycetota</taxon>
        <taxon>Actinomycetes</taxon>
        <taxon>Micromonosporales</taxon>
        <taxon>Micromonosporaceae</taxon>
        <taxon>Paractinoplanes</taxon>
    </lineage>
</organism>
<reference evidence="2" key="1">
    <citation type="submission" date="2021-01" db="EMBL/GenBank/DDBJ databases">
        <title>Whole genome shotgun sequence of Actinoplanes ferrugineus NBRC 15555.</title>
        <authorList>
            <person name="Komaki H."/>
            <person name="Tamura T."/>
        </authorList>
    </citation>
    <scope>NUCLEOTIDE SEQUENCE</scope>
    <source>
        <strain evidence="2">NBRC 15555</strain>
    </source>
</reference>
<dbReference type="EMBL" id="BOMM01000072">
    <property type="protein sequence ID" value="GIE15789.1"/>
    <property type="molecule type" value="Genomic_DNA"/>
</dbReference>
<keyword evidence="1" id="KW-0472">Membrane</keyword>
<keyword evidence="1" id="KW-0812">Transmembrane</keyword>
<evidence type="ECO:0000313" key="3">
    <source>
        <dbReference type="Proteomes" id="UP000598174"/>
    </source>
</evidence>
<keyword evidence="3" id="KW-1185">Reference proteome</keyword>
<sequence length="145" mass="15409">MATASFFLRGSRVFSETERVLVDNRIAVVVITALLAIFSTNDIVLTIVRPYVRVLDASDDKVSALAPSGIYLGWIERALVFAFVASSQADAAALTIAAKSLVRLPEVQRDQEIFGEYVIVGTLASSLAATLLAVAGRLALGISPL</sequence>
<evidence type="ECO:0000313" key="2">
    <source>
        <dbReference type="EMBL" id="GIE15789.1"/>
    </source>
</evidence>
<dbReference type="Proteomes" id="UP000598174">
    <property type="component" value="Unassembled WGS sequence"/>
</dbReference>
<protein>
    <submittedName>
        <fullName evidence="2">Uncharacterized protein</fullName>
    </submittedName>
</protein>
<proteinExistence type="predicted"/>
<feature type="transmembrane region" description="Helical" evidence="1">
    <location>
        <begin position="117"/>
        <end position="140"/>
    </location>
</feature>
<comment type="caution">
    <text evidence="2">The sequence shown here is derived from an EMBL/GenBank/DDBJ whole genome shotgun (WGS) entry which is preliminary data.</text>
</comment>
<feature type="transmembrane region" description="Helical" evidence="1">
    <location>
        <begin position="26"/>
        <end position="48"/>
    </location>
</feature>
<accession>A0A919JAP9</accession>
<dbReference type="AlphaFoldDB" id="A0A919JAP9"/>